<dbReference type="InterPro" id="IPR001509">
    <property type="entry name" value="Epimerase_deHydtase"/>
</dbReference>
<dbReference type="KEGG" id="slx:SLAV_14660"/>
<reference evidence="1 2" key="1">
    <citation type="submission" date="2017-11" db="EMBL/GenBank/DDBJ databases">
        <title>Complete genome sequence of Streptomyces lavendulae subsp. lavendulae CCM 3239 (formerly 'Streptomyces aureofaciens CCM 3239'), the producer of the angucycline-type antibiotic auricin.</title>
        <authorList>
            <person name="Busche T."/>
            <person name="Novakova R."/>
            <person name="Al'Dilaimi A."/>
            <person name="Homerova D."/>
            <person name="Feckova L."/>
            <person name="Rezuchova B."/>
            <person name="Mingyar E."/>
            <person name="Csolleiova D."/>
            <person name="Bekeova C."/>
            <person name="Winkler A."/>
            <person name="Sevcikova B."/>
            <person name="Kalinowski J."/>
            <person name="Kormanec J."/>
            <person name="Ruckert C."/>
        </authorList>
    </citation>
    <scope>NUCLEOTIDE SEQUENCE [LARGE SCALE GENOMIC DNA]</scope>
    <source>
        <strain evidence="1 2">CCM 3239</strain>
    </source>
</reference>
<name>A0A2K8PDF9_STRLA</name>
<dbReference type="InterPro" id="IPR051783">
    <property type="entry name" value="NAD(P)-dependent_oxidoreduct"/>
</dbReference>
<keyword evidence="2" id="KW-1185">Reference proteome</keyword>
<evidence type="ECO:0000313" key="1">
    <source>
        <dbReference type="EMBL" id="ATZ24786.1"/>
    </source>
</evidence>
<dbReference type="PANTHER" id="PTHR48079:SF6">
    <property type="entry name" value="NAD(P)-BINDING DOMAIN-CONTAINING PROTEIN-RELATED"/>
    <property type="match status" value="1"/>
</dbReference>
<dbReference type="PANTHER" id="PTHR48079">
    <property type="entry name" value="PROTEIN YEEZ"/>
    <property type="match status" value="1"/>
</dbReference>
<accession>A0A2K8PDF9</accession>
<proteinExistence type="predicted"/>
<dbReference type="AlphaFoldDB" id="A0A2K8PDF9"/>
<protein>
    <submittedName>
        <fullName evidence="1">NAD dependent epimerase/dehydratase family protein</fullName>
    </submittedName>
</protein>
<dbReference type="Pfam" id="PF01370">
    <property type="entry name" value="Epimerase"/>
    <property type="match status" value="1"/>
</dbReference>
<dbReference type="InterPro" id="IPR036291">
    <property type="entry name" value="NAD(P)-bd_dom_sf"/>
</dbReference>
<evidence type="ECO:0000313" key="2">
    <source>
        <dbReference type="Proteomes" id="UP000231791"/>
    </source>
</evidence>
<dbReference type="SUPFAM" id="SSF51735">
    <property type="entry name" value="NAD(P)-binding Rossmann-fold domains"/>
    <property type="match status" value="1"/>
</dbReference>
<dbReference type="Proteomes" id="UP000231791">
    <property type="component" value="Chromosome"/>
</dbReference>
<dbReference type="EMBL" id="CP024985">
    <property type="protein sequence ID" value="ATZ24786.1"/>
    <property type="molecule type" value="Genomic_DNA"/>
</dbReference>
<dbReference type="GO" id="GO:0005737">
    <property type="term" value="C:cytoplasm"/>
    <property type="evidence" value="ECO:0007669"/>
    <property type="project" value="TreeGrafter"/>
</dbReference>
<organism evidence="1 2">
    <name type="scientific">Streptomyces lavendulae subsp. lavendulae</name>
    <dbReference type="NCBI Taxonomy" id="58340"/>
    <lineage>
        <taxon>Bacteria</taxon>
        <taxon>Bacillati</taxon>
        <taxon>Actinomycetota</taxon>
        <taxon>Actinomycetes</taxon>
        <taxon>Kitasatosporales</taxon>
        <taxon>Streptomycetaceae</taxon>
        <taxon>Streptomyces</taxon>
    </lineage>
</organism>
<dbReference type="GO" id="GO:0004029">
    <property type="term" value="F:aldehyde dehydrogenase (NAD+) activity"/>
    <property type="evidence" value="ECO:0007669"/>
    <property type="project" value="TreeGrafter"/>
</dbReference>
<dbReference type="OrthoDB" id="7941246at2"/>
<dbReference type="RefSeq" id="WP_030226363.1">
    <property type="nucleotide sequence ID" value="NZ_CP024985.1"/>
</dbReference>
<sequence>MEILVLGGTAWVGREISRQAYGRGHQVTCLARGESGGVAEGARLVAADRRDPTAYEALAGRDWDAVVEVSWQPGFVRDALAALGGRARHWSYVSSVSAYADHGRPGADESTTLLPAAEEAEVGRELYGEAKVACEEASTTAVGDRLLIARAGLIGGPGDGSGRTGYWVARAARDPLAPLLVPDSPDLLTQAIDARDLAAWLLDCAENGTTGTYDAVGPVVPFAEWVALSREVGGHTGPVVQADPDWLLAQGVERFMGPESLAMWMPDREWAGFGARSGAAAIAAGLHHRPRADLLKDTLRWEREAGLTRPRRAGLSAARERALLNSLTP</sequence>
<dbReference type="Gene3D" id="3.40.50.720">
    <property type="entry name" value="NAD(P)-binding Rossmann-like Domain"/>
    <property type="match status" value="1"/>
</dbReference>
<dbReference type="GeneID" id="49383983"/>
<gene>
    <name evidence="1" type="ORF">SLAV_14660</name>
</gene>